<keyword evidence="2" id="KW-1185">Reference proteome</keyword>
<sequence>MTKQSGIVLFSLPSLACLKYSSILFPRYKFGSIMIYQHSQMETNQEREIEYSRASKMNAYIHSQIMRIRAEDSQLGEDIAKKLRERVVDQDVASVFMLSRPMLPASPLGGKTPIKSAN</sequence>
<evidence type="ECO:0000313" key="1">
    <source>
        <dbReference type="EnsemblPlants" id="Solyc02g087890.3.1.1"/>
    </source>
</evidence>
<evidence type="ECO:0000313" key="2">
    <source>
        <dbReference type="Proteomes" id="UP000004994"/>
    </source>
</evidence>
<dbReference type="InParanoid" id="A0A3Q7FAC2"/>
<accession>A0A3Q7FAC2</accession>
<dbReference type="PaxDb" id="4081-Solyc02g087890.2.1"/>
<dbReference type="EnsemblPlants" id="Solyc02g087890.3.1">
    <property type="protein sequence ID" value="Solyc02g087890.3.1.1"/>
    <property type="gene ID" value="Solyc02g087890.3"/>
</dbReference>
<organism evidence="1">
    <name type="scientific">Solanum lycopersicum</name>
    <name type="common">Tomato</name>
    <name type="synonym">Lycopersicon esculentum</name>
    <dbReference type="NCBI Taxonomy" id="4081"/>
    <lineage>
        <taxon>Eukaryota</taxon>
        <taxon>Viridiplantae</taxon>
        <taxon>Streptophyta</taxon>
        <taxon>Embryophyta</taxon>
        <taxon>Tracheophyta</taxon>
        <taxon>Spermatophyta</taxon>
        <taxon>Magnoliopsida</taxon>
        <taxon>eudicotyledons</taxon>
        <taxon>Gunneridae</taxon>
        <taxon>Pentapetalae</taxon>
        <taxon>asterids</taxon>
        <taxon>lamiids</taxon>
        <taxon>Solanales</taxon>
        <taxon>Solanaceae</taxon>
        <taxon>Solanoideae</taxon>
        <taxon>Solaneae</taxon>
        <taxon>Solanum</taxon>
        <taxon>Solanum subgen. Lycopersicon</taxon>
    </lineage>
</organism>
<proteinExistence type="predicted"/>
<dbReference type="Proteomes" id="UP000004994">
    <property type="component" value="Chromosome 2"/>
</dbReference>
<protein>
    <submittedName>
        <fullName evidence="1">Uncharacterized protein</fullName>
    </submittedName>
</protein>
<dbReference type="OMA" id="CEMETHQ"/>
<dbReference type="AlphaFoldDB" id="A0A3Q7FAC2"/>
<name>A0A3Q7FAC2_SOLLC</name>
<dbReference type="Gramene" id="Solyc02g087890.3.1">
    <property type="protein sequence ID" value="Solyc02g087890.3.1.1"/>
    <property type="gene ID" value="Solyc02g087890.3"/>
</dbReference>
<reference evidence="1" key="2">
    <citation type="submission" date="2019-01" db="UniProtKB">
        <authorList>
            <consortium name="EnsemblPlants"/>
        </authorList>
    </citation>
    <scope>IDENTIFICATION</scope>
    <source>
        <strain evidence="1">cv. Heinz 1706</strain>
    </source>
</reference>
<reference evidence="1" key="1">
    <citation type="journal article" date="2012" name="Nature">
        <title>The tomato genome sequence provides insights into fleshy fruit evolution.</title>
        <authorList>
            <consortium name="Tomato Genome Consortium"/>
        </authorList>
    </citation>
    <scope>NUCLEOTIDE SEQUENCE [LARGE SCALE GENOMIC DNA]</scope>
    <source>
        <strain evidence="1">cv. Heinz 1706</strain>
    </source>
</reference>